<dbReference type="InterPro" id="IPR013078">
    <property type="entry name" value="His_Pase_superF_clade-1"/>
</dbReference>
<gene>
    <name evidence="3" type="ORF">COV30_01545</name>
</gene>
<dbReference type="Proteomes" id="UP000230208">
    <property type="component" value="Unassembled WGS sequence"/>
</dbReference>
<accession>A0A2H0R687</accession>
<feature type="binding site" evidence="2">
    <location>
        <position position="70"/>
    </location>
    <ligand>
        <name>substrate</name>
    </ligand>
</feature>
<name>A0A2H0R687_9BACT</name>
<feature type="binding site" evidence="2">
    <location>
        <position position="112"/>
    </location>
    <ligand>
        <name>substrate</name>
    </ligand>
</feature>
<dbReference type="SUPFAM" id="SSF53254">
    <property type="entry name" value="Phosphoglycerate mutase-like"/>
    <property type="match status" value="1"/>
</dbReference>
<sequence>MAPKSLIFVRHAQSLGNIMTQDQRAECEIPNHSYPITSHGEHEAFYVALHLGKTVGDKLPDLYFQSTFLRTQTTMSIIQQGLEGLGVRNIQPVVTDSRLDEKWDGIFHELSKTDIEKYYPEQVRLRKRQGYYHYRAPNGESCPDVEVRIRSFISDSSIDGKNILLVGHGRWFLILQKILHSLSVEQFLELKKAGLENCSIVEYDFGSIQLSPSQAIVPWKGHLSEEDTELA</sequence>
<evidence type="ECO:0000313" key="3">
    <source>
        <dbReference type="EMBL" id="PIR41856.1"/>
    </source>
</evidence>
<dbReference type="InterPro" id="IPR052765">
    <property type="entry name" value="PGM-Related"/>
</dbReference>
<dbReference type="InterPro" id="IPR029033">
    <property type="entry name" value="His_PPase_superfam"/>
</dbReference>
<protein>
    <recommendedName>
        <fullName evidence="5">Phosphoglycerate mutase (2,3-diphosphoglycerate-dependent)</fullName>
    </recommendedName>
</protein>
<reference evidence="3 4" key="1">
    <citation type="submission" date="2017-09" db="EMBL/GenBank/DDBJ databases">
        <title>Depth-based differentiation of microbial function through sediment-hosted aquifers and enrichment of novel symbionts in the deep terrestrial subsurface.</title>
        <authorList>
            <person name="Probst A.J."/>
            <person name="Ladd B."/>
            <person name="Jarett J.K."/>
            <person name="Geller-Mcgrath D.E."/>
            <person name="Sieber C.M."/>
            <person name="Emerson J.B."/>
            <person name="Anantharaman K."/>
            <person name="Thomas B.C."/>
            <person name="Malmstrom R."/>
            <person name="Stieglmeier M."/>
            <person name="Klingl A."/>
            <person name="Woyke T."/>
            <person name="Ryan C.M."/>
            <person name="Banfield J.F."/>
        </authorList>
    </citation>
    <scope>NUCLEOTIDE SEQUENCE [LARGE SCALE GENOMIC DNA]</scope>
    <source>
        <strain evidence="3">CG10_big_fil_rev_8_21_14_0_10_37_15</strain>
    </source>
</reference>
<dbReference type="AlphaFoldDB" id="A0A2H0R687"/>
<proteinExistence type="predicted"/>
<organism evidence="3 4">
    <name type="scientific">Candidatus Yanofskybacteria bacterium CG10_big_fil_rev_8_21_14_0_10_37_15</name>
    <dbReference type="NCBI Taxonomy" id="1975097"/>
    <lineage>
        <taxon>Bacteria</taxon>
        <taxon>Candidatus Yanofskyibacteriota</taxon>
    </lineage>
</organism>
<feature type="active site" description="Tele-phosphohistidine intermediate" evidence="1">
    <location>
        <position position="11"/>
    </location>
</feature>
<evidence type="ECO:0000313" key="4">
    <source>
        <dbReference type="Proteomes" id="UP000230208"/>
    </source>
</evidence>
<comment type="caution">
    <text evidence="3">The sequence shown here is derived from an EMBL/GenBank/DDBJ whole genome shotgun (WGS) entry which is preliminary data.</text>
</comment>
<dbReference type="CDD" id="cd07067">
    <property type="entry name" value="HP_PGM_like"/>
    <property type="match status" value="1"/>
</dbReference>
<evidence type="ECO:0000256" key="2">
    <source>
        <dbReference type="PIRSR" id="PIRSR613078-2"/>
    </source>
</evidence>
<dbReference type="Gene3D" id="3.40.50.1240">
    <property type="entry name" value="Phosphoglycerate mutase-like"/>
    <property type="match status" value="1"/>
</dbReference>
<dbReference type="EMBL" id="PCXP01000019">
    <property type="protein sequence ID" value="PIR41856.1"/>
    <property type="molecule type" value="Genomic_DNA"/>
</dbReference>
<evidence type="ECO:0000256" key="1">
    <source>
        <dbReference type="PIRSR" id="PIRSR613078-1"/>
    </source>
</evidence>
<feature type="active site" description="Proton donor/acceptor" evidence="1">
    <location>
        <position position="101"/>
    </location>
</feature>
<dbReference type="Pfam" id="PF00300">
    <property type="entry name" value="His_Phos_1"/>
    <property type="match status" value="1"/>
</dbReference>
<evidence type="ECO:0008006" key="5">
    <source>
        <dbReference type="Google" id="ProtNLM"/>
    </source>
</evidence>
<feature type="binding site" evidence="2">
    <location>
        <begin position="10"/>
        <end position="17"/>
    </location>
    <ligand>
        <name>substrate</name>
    </ligand>
</feature>
<dbReference type="PANTHER" id="PTHR46192">
    <property type="entry name" value="BROAD-RANGE ACID PHOSPHATASE DET1"/>
    <property type="match status" value="1"/>
</dbReference>